<dbReference type="AlphaFoldDB" id="A0A1X6MQN3"/>
<organism evidence="2 3">
    <name type="scientific">Postia placenta MAD-698-R-SB12</name>
    <dbReference type="NCBI Taxonomy" id="670580"/>
    <lineage>
        <taxon>Eukaryota</taxon>
        <taxon>Fungi</taxon>
        <taxon>Dikarya</taxon>
        <taxon>Basidiomycota</taxon>
        <taxon>Agaricomycotina</taxon>
        <taxon>Agaricomycetes</taxon>
        <taxon>Polyporales</taxon>
        <taxon>Adustoporiaceae</taxon>
        <taxon>Rhodonia</taxon>
    </lineage>
</organism>
<dbReference type="GO" id="GO:0005524">
    <property type="term" value="F:ATP binding"/>
    <property type="evidence" value="ECO:0007669"/>
    <property type="project" value="InterPro"/>
</dbReference>
<evidence type="ECO:0000313" key="2">
    <source>
        <dbReference type="EMBL" id="OSX58708.1"/>
    </source>
</evidence>
<keyword evidence="3" id="KW-1185">Reference proteome</keyword>
<sequence length="297" mass="32744">MRLVRAGRVGHHLPGGEYFTQPLPVIQRSAAALTPRELAEDCKAKARSDTVNVDEKPQLEVPKRATLAPGSTVQPKAIVARKHKLTRADESVPVSNLPSKLRPIAFGTDERIPLCLPTGLGKINVTMLTTLNEFGKWRRDETAQFYLDSFKIIHVAPMEALVQQMVGNFRSRLDTPTITVNRLAVFIVGIADGLLANTRKESEIKTEGKSIIGLLSMLGVVLSRLCLLHLWPTKITIELFRILALVLRVPALASPSRDQDVRMQKGRRSGCAPRSIVSYNHTFRLPQGRLIGLGSAV</sequence>
<dbReference type="Proteomes" id="UP000194127">
    <property type="component" value="Unassembled WGS sequence"/>
</dbReference>
<protein>
    <recommendedName>
        <fullName evidence="1">DEAD/DEAH-box helicase domain-containing protein</fullName>
    </recommendedName>
</protein>
<dbReference type="SUPFAM" id="SSF52540">
    <property type="entry name" value="P-loop containing nucleoside triphosphate hydrolases"/>
    <property type="match status" value="1"/>
</dbReference>
<dbReference type="Pfam" id="PF00270">
    <property type="entry name" value="DEAD"/>
    <property type="match status" value="1"/>
</dbReference>
<dbReference type="InterPro" id="IPR027417">
    <property type="entry name" value="P-loop_NTPase"/>
</dbReference>
<evidence type="ECO:0000313" key="3">
    <source>
        <dbReference type="Proteomes" id="UP000194127"/>
    </source>
</evidence>
<feature type="domain" description="DEAD/DEAH-box helicase" evidence="1">
    <location>
        <begin position="111"/>
        <end position="181"/>
    </location>
</feature>
<name>A0A1X6MQN3_9APHY</name>
<dbReference type="EMBL" id="KZ110604">
    <property type="protein sequence ID" value="OSX58708.1"/>
    <property type="molecule type" value="Genomic_DNA"/>
</dbReference>
<reference evidence="2 3" key="1">
    <citation type="submission" date="2017-04" db="EMBL/GenBank/DDBJ databases">
        <title>Genome Sequence of the Model Brown-Rot Fungus Postia placenta SB12.</title>
        <authorList>
            <consortium name="DOE Joint Genome Institute"/>
            <person name="Gaskell J."/>
            <person name="Kersten P."/>
            <person name="Larrondo L.F."/>
            <person name="Canessa P."/>
            <person name="Martinez D."/>
            <person name="Hibbett D."/>
            <person name="Schmoll M."/>
            <person name="Kubicek C.P."/>
            <person name="Martinez A.T."/>
            <person name="Yadav J."/>
            <person name="Master E."/>
            <person name="Magnuson J.K."/>
            <person name="James T."/>
            <person name="Yaver D."/>
            <person name="Berka R."/>
            <person name="Labutti K."/>
            <person name="Lipzen A."/>
            <person name="Aerts A."/>
            <person name="Barry K."/>
            <person name="Henrissat B."/>
            <person name="Blanchette R."/>
            <person name="Grigoriev I."/>
            <person name="Cullen D."/>
        </authorList>
    </citation>
    <scope>NUCLEOTIDE SEQUENCE [LARGE SCALE GENOMIC DNA]</scope>
    <source>
        <strain evidence="2 3">MAD-698-R-SB12</strain>
    </source>
</reference>
<gene>
    <name evidence="2" type="ORF">POSPLADRAFT_1153177</name>
</gene>
<dbReference type="RefSeq" id="XP_024335502.1">
    <property type="nucleotide sequence ID" value="XM_024486720.1"/>
</dbReference>
<dbReference type="Gene3D" id="3.40.50.300">
    <property type="entry name" value="P-loop containing nucleotide triphosphate hydrolases"/>
    <property type="match status" value="1"/>
</dbReference>
<dbReference type="GO" id="GO:0003676">
    <property type="term" value="F:nucleic acid binding"/>
    <property type="evidence" value="ECO:0007669"/>
    <property type="project" value="InterPro"/>
</dbReference>
<dbReference type="OrthoDB" id="5575at2759"/>
<dbReference type="InterPro" id="IPR011545">
    <property type="entry name" value="DEAD/DEAH_box_helicase_dom"/>
</dbReference>
<accession>A0A1X6MQN3</accession>
<dbReference type="STRING" id="670580.A0A1X6MQN3"/>
<evidence type="ECO:0000259" key="1">
    <source>
        <dbReference type="Pfam" id="PF00270"/>
    </source>
</evidence>
<proteinExistence type="predicted"/>
<dbReference type="GeneID" id="36331669"/>